<keyword evidence="6" id="KW-1185">Reference proteome</keyword>
<organism evidence="5 6">
    <name type="scientific">Bifidobacterium psychraerophilum</name>
    <dbReference type="NCBI Taxonomy" id="218140"/>
    <lineage>
        <taxon>Bacteria</taxon>
        <taxon>Bacillati</taxon>
        <taxon>Actinomycetota</taxon>
        <taxon>Actinomycetes</taxon>
        <taxon>Bifidobacteriales</taxon>
        <taxon>Bifidobacteriaceae</taxon>
        <taxon>Bifidobacterium</taxon>
    </lineage>
</organism>
<dbReference type="GeneID" id="98299647"/>
<name>A0A087CJ95_9BIFI</name>
<dbReference type="PROSITE" id="PS50893">
    <property type="entry name" value="ABC_TRANSPORTER_2"/>
    <property type="match status" value="1"/>
</dbReference>
<dbReference type="InterPro" id="IPR003593">
    <property type="entry name" value="AAA+_ATPase"/>
</dbReference>
<dbReference type="RefSeq" id="WP_033495681.1">
    <property type="nucleotide sequence ID" value="NZ_JBDNLK010000011.1"/>
</dbReference>
<sequence>MIEIRSVTKTFGSYTAVSNIDMTIPSGSIYGLVGTNGSGKTTILNLLAGVLRPDGGTIAYDGREVYENAAVKRDLAFIPDDLSFFNGFTLREAGRLFSGLYDGVWNKDLFDVSVTHFKLDRTMQISRMSKGMRKQAVFCLSFARQPAFMLLDEPLDGLDPIVRRSIWELIVDAAADRGMTSVVSSHNLRELEGYCDSICAINTGSVVIEKDLDDLKSDIHKLQVSYGPGKQQAPDLYDSLNVLDRRDSGSVDYLVVRNSAEELDDFVRRTRPILFDRIPLTLEEVFMYQLGGEGNEHGSIL</sequence>
<dbReference type="AlphaFoldDB" id="A0A087CJ95"/>
<dbReference type="STRING" id="218140.BPSY_0441"/>
<reference evidence="5 6" key="1">
    <citation type="submission" date="2014-03" db="EMBL/GenBank/DDBJ databases">
        <title>Genomics of Bifidobacteria.</title>
        <authorList>
            <person name="Ventura M."/>
            <person name="Milani C."/>
            <person name="Lugli G.A."/>
        </authorList>
    </citation>
    <scope>NUCLEOTIDE SEQUENCE [LARGE SCALE GENOMIC DNA]</scope>
    <source>
        <strain evidence="5 6">LMG 21775</strain>
    </source>
</reference>
<dbReference type="CDD" id="cd03230">
    <property type="entry name" value="ABC_DR_subfamily_A"/>
    <property type="match status" value="1"/>
</dbReference>
<evidence type="ECO:0000313" key="6">
    <source>
        <dbReference type="Proteomes" id="UP000029050"/>
    </source>
</evidence>
<feature type="domain" description="ABC transporter" evidence="4">
    <location>
        <begin position="2"/>
        <end position="228"/>
    </location>
</feature>
<dbReference type="InterPro" id="IPR051782">
    <property type="entry name" value="ABC_Transporter_VariousFunc"/>
</dbReference>
<dbReference type="InterPro" id="IPR027417">
    <property type="entry name" value="P-loop_NTPase"/>
</dbReference>
<dbReference type="GO" id="GO:0016887">
    <property type="term" value="F:ATP hydrolysis activity"/>
    <property type="evidence" value="ECO:0007669"/>
    <property type="project" value="InterPro"/>
</dbReference>
<evidence type="ECO:0000256" key="3">
    <source>
        <dbReference type="ARBA" id="ARBA00022840"/>
    </source>
</evidence>
<dbReference type="PANTHER" id="PTHR42939">
    <property type="entry name" value="ABC TRANSPORTER ATP-BINDING PROTEIN ALBC-RELATED"/>
    <property type="match status" value="1"/>
</dbReference>
<dbReference type="OrthoDB" id="9804819at2"/>
<dbReference type="Proteomes" id="UP000029050">
    <property type="component" value="Unassembled WGS sequence"/>
</dbReference>
<comment type="caution">
    <text evidence="5">The sequence shown here is derived from an EMBL/GenBank/DDBJ whole genome shotgun (WGS) entry which is preliminary data.</text>
</comment>
<dbReference type="PANTHER" id="PTHR42939:SF1">
    <property type="entry name" value="ABC TRANSPORTER ATP-BINDING PROTEIN ALBC-RELATED"/>
    <property type="match status" value="1"/>
</dbReference>
<evidence type="ECO:0000259" key="4">
    <source>
        <dbReference type="PROSITE" id="PS50893"/>
    </source>
</evidence>
<protein>
    <submittedName>
        <fullName evidence="5">ABC transporter ATP-binding protein</fullName>
        <ecNumber evidence="5">3.6.3.25</ecNumber>
    </submittedName>
</protein>
<proteinExistence type="predicted"/>
<dbReference type="InterPro" id="IPR003439">
    <property type="entry name" value="ABC_transporter-like_ATP-bd"/>
</dbReference>
<gene>
    <name evidence="5" type="ORF">BPSY_0441</name>
</gene>
<dbReference type="Pfam" id="PF00005">
    <property type="entry name" value="ABC_tran"/>
    <property type="match status" value="1"/>
</dbReference>
<evidence type="ECO:0000313" key="5">
    <source>
        <dbReference type="EMBL" id="KFI83345.1"/>
    </source>
</evidence>
<accession>A0A087CJ95</accession>
<evidence type="ECO:0000256" key="1">
    <source>
        <dbReference type="ARBA" id="ARBA00022448"/>
    </source>
</evidence>
<dbReference type="eggNOG" id="COG1131">
    <property type="taxonomic scope" value="Bacteria"/>
</dbReference>
<keyword evidence="2" id="KW-0547">Nucleotide-binding</keyword>
<keyword evidence="5" id="KW-0378">Hydrolase</keyword>
<dbReference type="SUPFAM" id="SSF52540">
    <property type="entry name" value="P-loop containing nucleoside triphosphate hydrolases"/>
    <property type="match status" value="1"/>
</dbReference>
<dbReference type="SMART" id="SM00382">
    <property type="entry name" value="AAA"/>
    <property type="match status" value="1"/>
</dbReference>
<dbReference type="GO" id="GO:0005524">
    <property type="term" value="F:ATP binding"/>
    <property type="evidence" value="ECO:0007669"/>
    <property type="project" value="UniProtKB-KW"/>
</dbReference>
<keyword evidence="1" id="KW-0813">Transport</keyword>
<keyword evidence="3 5" id="KW-0067">ATP-binding</keyword>
<dbReference type="EC" id="3.6.3.25" evidence="5"/>
<evidence type="ECO:0000256" key="2">
    <source>
        <dbReference type="ARBA" id="ARBA00022741"/>
    </source>
</evidence>
<dbReference type="EMBL" id="JGZI01000007">
    <property type="protein sequence ID" value="KFI83345.1"/>
    <property type="molecule type" value="Genomic_DNA"/>
</dbReference>
<dbReference type="Gene3D" id="3.40.50.300">
    <property type="entry name" value="P-loop containing nucleotide triphosphate hydrolases"/>
    <property type="match status" value="1"/>
</dbReference>